<evidence type="ECO:0000313" key="6">
    <source>
        <dbReference type="EMBL" id="SOC46692.1"/>
    </source>
</evidence>
<dbReference type="PANTHER" id="PTHR30055">
    <property type="entry name" value="HTH-TYPE TRANSCRIPTIONAL REGULATOR RUTR"/>
    <property type="match status" value="1"/>
</dbReference>
<dbReference type="PROSITE" id="PS50977">
    <property type="entry name" value="HTH_TETR_2"/>
    <property type="match status" value="1"/>
</dbReference>
<evidence type="ECO:0000256" key="4">
    <source>
        <dbReference type="PROSITE-ProRule" id="PRU00335"/>
    </source>
</evidence>
<dbReference type="Gene3D" id="1.10.357.10">
    <property type="entry name" value="Tetracycline Repressor, domain 2"/>
    <property type="match status" value="1"/>
</dbReference>
<dbReference type="Proteomes" id="UP000219435">
    <property type="component" value="Unassembled WGS sequence"/>
</dbReference>
<dbReference type="InterPro" id="IPR023772">
    <property type="entry name" value="DNA-bd_HTH_TetR-type_CS"/>
</dbReference>
<dbReference type="InterPro" id="IPR009057">
    <property type="entry name" value="Homeodomain-like_sf"/>
</dbReference>
<keyword evidence="3" id="KW-0804">Transcription</keyword>
<keyword evidence="7" id="KW-1185">Reference proteome</keyword>
<protein>
    <submittedName>
        <fullName evidence="6">Transcriptional regulator, TetR family</fullName>
    </submittedName>
</protein>
<dbReference type="GO" id="GO:0003700">
    <property type="term" value="F:DNA-binding transcription factor activity"/>
    <property type="evidence" value="ECO:0007669"/>
    <property type="project" value="TreeGrafter"/>
</dbReference>
<dbReference type="GO" id="GO:0000976">
    <property type="term" value="F:transcription cis-regulatory region binding"/>
    <property type="evidence" value="ECO:0007669"/>
    <property type="project" value="TreeGrafter"/>
</dbReference>
<sequence>MTRPGKSSLSEHCPLAAVMGLRERKKLEAWRTIRSTALALISERGFDAVSVEDIAGASGVSRTTFFSYFPSKEAVVFDLDPLEVQQWRDLLADPRADLPLWEALTDVSLGLARLLAERLPLQKRLFEQSPELCTSSRDTCDAFEPDLKEWISRRTPDGDPLRTALVYNTAFAAFSTAIEAWDPDDSFEHFLALVRDCLRWAGAGLAHPVS</sequence>
<evidence type="ECO:0000256" key="1">
    <source>
        <dbReference type="ARBA" id="ARBA00023015"/>
    </source>
</evidence>
<name>A0A285UXZ3_9ACTN</name>
<feature type="DNA-binding region" description="H-T-H motif" evidence="4">
    <location>
        <begin position="50"/>
        <end position="69"/>
    </location>
</feature>
<dbReference type="EMBL" id="OBQI01000001">
    <property type="protein sequence ID" value="SOC46692.1"/>
    <property type="molecule type" value="Genomic_DNA"/>
</dbReference>
<dbReference type="InterPro" id="IPR001647">
    <property type="entry name" value="HTH_TetR"/>
</dbReference>
<evidence type="ECO:0000256" key="3">
    <source>
        <dbReference type="ARBA" id="ARBA00023163"/>
    </source>
</evidence>
<gene>
    <name evidence="6" type="ORF">SAMN05660748_0391</name>
</gene>
<dbReference type="AlphaFoldDB" id="A0A285UXZ3"/>
<dbReference type="RefSeq" id="WP_217991420.1">
    <property type="nucleotide sequence ID" value="NZ_OBQI01000001.1"/>
</dbReference>
<accession>A0A285UXZ3</accession>
<feature type="domain" description="HTH tetR-type" evidence="5">
    <location>
        <begin position="27"/>
        <end position="87"/>
    </location>
</feature>
<keyword evidence="1" id="KW-0805">Transcription regulation</keyword>
<dbReference type="PRINTS" id="PR00455">
    <property type="entry name" value="HTHTETR"/>
</dbReference>
<evidence type="ECO:0000313" key="7">
    <source>
        <dbReference type="Proteomes" id="UP000219435"/>
    </source>
</evidence>
<proteinExistence type="predicted"/>
<dbReference type="PANTHER" id="PTHR30055:SF234">
    <property type="entry name" value="HTH-TYPE TRANSCRIPTIONAL REGULATOR BETI"/>
    <property type="match status" value="1"/>
</dbReference>
<evidence type="ECO:0000256" key="2">
    <source>
        <dbReference type="ARBA" id="ARBA00023125"/>
    </source>
</evidence>
<keyword evidence="2 4" id="KW-0238">DNA-binding</keyword>
<organism evidence="6 7">
    <name type="scientific">Blastococcus aggregatus</name>
    <dbReference type="NCBI Taxonomy" id="38502"/>
    <lineage>
        <taxon>Bacteria</taxon>
        <taxon>Bacillati</taxon>
        <taxon>Actinomycetota</taxon>
        <taxon>Actinomycetes</taxon>
        <taxon>Geodermatophilales</taxon>
        <taxon>Geodermatophilaceae</taxon>
        <taxon>Blastococcus</taxon>
    </lineage>
</organism>
<reference evidence="7" key="1">
    <citation type="submission" date="2017-08" db="EMBL/GenBank/DDBJ databases">
        <authorList>
            <person name="Varghese N."/>
            <person name="Submissions S."/>
        </authorList>
    </citation>
    <scope>NUCLEOTIDE SEQUENCE [LARGE SCALE GENOMIC DNA]</scope>
    <source>
        <strain evidence="7">DSM 4725</strain>
    </source>
</reference>
<dbReference type="Pfam" id="PF00440">
    <property type="entry name" value="TetR_N"/>
    <property type="match status" value="1"/>
</dbReference>
<dbReference type="SUPFAM" id="SSF46689">
    <property type="entry name" value="Homeodomain-like"/>
    <property type="match status" value="1"/>
</dbReference>
<dbReference type="PROSITE" id="PS01081">
    <property type="entry name" value="HTH_TETR_1"/>
    <property type="match status" value="1"/>
</dbReference>
<dbReference type="InterPro" id="IPR050109">
    <property type="entry name" value="HTH-type_TetR-like_transc_reg"/>
</dbReference>
<evidence type="ECO:0000259" key="5">
    <source>
        <dbReference type="PROSITE" id="PS50977"/>
    </source>
</evidence>